<protein>
    <submittedName>
        <fullName evidence="3">Mu-crystallin</fullName>
    </submittedName>
</protein>
<feature type="compositionally biased region" description="Low complexity" evidence="2">
    <location>
        <begin position="72"/>
        <end position="94"/>
    </location>
</feature>
<dbReference type="PhylomeDB" id="A0A0D2WWE3"/>
<dbReference type="PIRSF" id="PIRSF001439">
    <property type="entry name" value="CryM"/>
    <property type="match status" value="1"/>
</dbReference>
<comment type="similarity">
    <text evidence="1">Belongs to the ornithine cyclodeaminase/mu-crystallin family.</text>
</comment>
<evidence type="ECO:0000256" key="1">
    <source>
        <dbReference type="ARBA" id="ARBA00008903"/>
    </source>
</evidence>
<dbReference type="InterPro" id="IPR003462">
    <property type="entry name" value="ODC_Mu_crystall"/>
</dbReference>
<dbReference type="InterPro" id="IPR036291">
    <property type="entry name" value="NAD(P)-bd_dom_sf"/>
</dbReference>
<reference evidence="4" key="1">
    <citation type="submission" date="2011-02" db="EMBL/GenBank/DDBJ databases">
        <title>The Genome Sequence of Capsaspora owczarzaki ATCC 30864.</title>
        <authorList>
            <person name="Russ C."/>
            <person name="Cuomo C."/>
            <person name="Burger G."/>
            <person name="Gray M.W."/>
            <person name="Holland P.W.H."/>
            <person name="King N."/>
            <person name="Lang F.B.F."/>
            <person name="Roger A.J."/>
            <person name="Ruiz-Trillo I."/>
            <person name="Young S.K."/>
            <person name="Zeng Q."/>
            <person name="Gargeya S."/>
            <person name="Alvarado L."/>
            <person name="Berlin A."/>
            <person name="Chapman S.B."/>
            <person name="Chen Z."/>
            <person name="Freedman E."/>
            <person name="Gellesch M."/>
            <person name="Goldberg J."/>
            <person name="Griggs A."/>
            <person name="Gujja S."/>
            <person name="Heilman E."/>
            <person name="Heiman D."/>
            <person name="Howarth C."/>
            <person name="Mehta T."/>
            <person name="Neiman D."/>
            <person name="Pearson M."/>
            <person name="Roberts A."/>
            <person name="Saif S."/>
            <person name="Shea T."/>
            <person name="Shenoy N."/>
            <person name="Sisk P."/>
            <person name="Stolte C."/>
            <person name="Sykes S."/>
            <person name="White J."/>
            <person name="Yandava C."/>
            <person name="Haas B."/>
            <person name="Nusbaum C."/>
            <person name="Birren B."/>
        </authorList>
    </citation>
    <scope>NUCLEOTIDE SEQUENCE</scope>
    <source>
        <strain evidence="4">ATCC 30864</strain>
    </source>
</reference>
<dbReference type="FunCoup" id="A0A0D2WWE3">
    <property type="interactions" value="251"/>
</dbReference>
<organism evidence="3 4">
    <name type="scientific">Capsaspora owczarzaki (strain ATCC 30864)</name>
    <dbReference type="NCBI Taxonomy" id="595528"/>
    <lineage>
        <taxon>Eukaryota</taxon>
        <taxon>Filasterea</taxon>
        <taxon>Capsaspora</taxon>
    </lineage>
</organism>
<dbReference type="Gene3D" id="3.30.1780.10">
    <property type="entry name" value="ornithine cyclodeaminase, domain 1"/>
    <property type="match status" value="1"/>
</dbReference>
<dbReference type="InterPro" id="IPR023401">
    <property type="entry name" value="ODC_N"/>
</dbReference>
<dbReference type="PANTHER" id="PTHR13812:SF19">
    <property type="entry name" value="KETIMINE REDUCTASE MU-CRYSTALLIN"/>
    <property type="match status" value="1"/>
</dbReference>
<accession>A0A0D2WWE3</accession>
<dbReference type="Gene3D" id="3.40.50.720">
    <property type="entry name" value="NAD(P)-binding Rossmann-like Domain"/>
    <property type="match status" value="1"/>
</dbReference>
<evidence type="ECO:0000256" key="2">
    <source>
        <dbReference type="SAM" id="MobiDB-lite"/>
    </source>
</evidence>
<dbReference type="PANTHER" id="PTHR13812">
    <property type="entry name" value="KETIMINE REDUCTASE MU-CRYSTALLIN"/>
    <property type="match status" value="1"/>
</dbReference>
<sequence length="379" mass="39424">MHGAASAIPFYTAETVQRVLQMPQLILAMEGALRAFSGGRVTQPVRSTVGAHEGFLALMPAFVHPSDHHQHSSTPASSGSSQAHALSSSSSSSASSGALGVKLVTFYPHNPRGVATHSAVIALFEPTTGIPTALMDGSVITELRTAAVSAVAARLLAPLDSSVLCILGSGAQAWSHWQAMRLVRPFTHVRIWSRTPANAHALADRITRQQASQTAHSSSSENPSPVQVTVASTPRDAALGADVIVCATSATEPILLGEYVKPGAMVTAVGACRPNWREMDDALMQNSIVIADSLAGALKESGDIILSQATVAGELGELLTRRDEIARAQNATSTLNTLASSNAYLPLQTSPVKPIVFKSLGMAVEDVVAASLVVGALHP</sequence>
<keyword evidence="4" id="KW-1185">Reference proteome</keyword>
<feature type="region of interest" description="Disordered" evidence="2">
    <location>
        <begin position="66"/>
        <end position="94"/>
    </location>
</feature>
<dbReference type="SUPFAM" id="SSF51735">
    <property type="entry name" value="NAD(P)-binding Rossmann-fold domains"/>
    <property type="match status" value="1"/>
</dbReference>
<dbReference type="AlphaFoldDB" id="A0A0D2WWE3"/>
<feature type="region of interest" description="Disordered" evidence="2">
    <location>
        <begin position="207"/>
        <end position="229"/>
    </location>
</feature>
<dbReference type="STRING" id="595528.A0A0D2WWE3"/>
<gene>
    <name evidence="3" type="ORF">CAOG_007727</name>
</gene>
<dbReference type="Proteomes" id="UP000008743">
    <property type="component" value="Unassembled WGS sequence"/>
</dbReference>
<feature type="compositionally biased region" description="Low complexity" evidence="2">
    <location>
        <begin position="209"/>
        <end position="220"/>
    </location>
</feature>
<dbReference type="InParanoid" id="A0A0D2WWE3"/>
<dbReference type="EMBL" id="KE346373">
    <property type="protein sequence ID" value="KJE97295.1"/>
    <property type="molecule type" value="Genomic_DNA"/>
</dbReference>
<evidence type="ECO:0000313" key="4">
    <source>
        <dbReference type="Proteomes" id="UP000008743"/>
    </source>
</evidence>
<dbReference type="GO" id="GO:0042562">
    <property type="term" value="F:hormone binding"/>
    <property type="evidence" value="ECO:0007669"/>
    <property type="project" value="TreeGrafter"/>
</dbReference>
<proteinExistence type="inferred from homology"/>
<evidence type="ECO:0000313" key="3">
    <source>
        <dbReference type="EMBL" id="KJE97295.1"/>
    </source>
</evidence>
<dbReference type="GO" id="GO:0005737">
    <property type="term" value="C:cytoplasm"/>
    <property type="evidence" value="ECO:0007669"/>
    <property type="project" value="TreeGrafter"/>
</dbReference>
<dbReference type="Pfam" id="PF02423">
    <property type="entry name" value="OCD_Mu_crystall"/>
    <property type="match status" value="1"/>
</dbReference>
<name>A0A0D2WWE3_CAPO3</name>